<feature type="region of interest" description="Disordered" evidence="2">
    <location>
        <begin position="154"/>
        <end position="179"/>
    </location>
</feature>
<feature type="region of interest" description="Disordered" evidence="2">
    <location>
        <begin position="246"/>
        <end position="271"/>
    </location>
</feature>
<dbReference type="GeneID" id="40926172"/>
<evidence type="ECO:0000313" key="5">
    <source>
        <dbReference type="Proteomes" id="UP000001060"/>
    </source>
</evidence>
<dbReference type="STRING" id="661367.LLO_1954"/>
<dbReference type="KEGG" id="llo:LLO_1954"/>
<feature type="region of interest" description="Disordered" evidence="2">
    <location>
        <begin position="549"/>
        <end position="588"/>
    </location>
</feature>
<gene>
    <name evidence="4" type="ordered locus">LLO_1954</name>
</gene>
<dbReference type="EMBL" id="FN650140">
    <property type="protein sequence ID" value="CBJ12337.1"/>
    <property type="molecule type" value="Genomic_DNA"/>
</dbReference>
<evidence type="ECO:0000313" key="4">
    <source>
        <dbReference type="EMBL" id="CBJ12337.1"/>
    </source>
</evidence>
<feature type="coiled-coil region" evidence="1">
    <location>
        <begin position="102"/>
        <end position="152"/>
    </location>
</feature>
<keyword evidence="5" id="KW-1185">Reference proteome</keyword>
<accession>D3HIV8</accession>
<dbReference type="AlphaFoldDB" id="D3HIV8"/>
<feature type="domain" description="LidA long coiled-coil" evidence="3">
    <location>
        <begin position="234"/>
        <end position="406"/>
    </location>
</feature>
<protein>
    <submittedName>
        <fullName evidence="4">Coiled coil protein, some similarities with LidA</fullName>
    </submittedName>
</protein>
<feature type="compositionally biased region" description="Low complexity" evidence="2">
    <location>
        <begin position="570"/>
        <end position="581"/>
    </location>
</feature>
<dbReference type="Gene3D" id="6.10.140.2010">
    <property type="match status" value="1"/>
</dbReference>
<dbReference type="OrthoDB" id="5652472at2"/>
<evidence type="ECO:0000256" key="2">
    <source>
        <dbReference type="SAM" id="MobiDB-lite"/>
    </source>
</evidence>
<dbReference type="InterPro" id="IPR041463">
    <property type="entry name" value="LidA_long_CC"/>
</dbReference>
<reference evidence="4 5" key="1">
    <citation type="journal article" date="2010" name="PLoS Genet.">
        <title>Analysis of the Legionella longbeachae genome and transcriptome uncovers unique strategies to cause Legionnaires' disease.</title>
        <authorList>
            <person name="Cazalet C."/>
            <person name="Gomez-Valero L."/>
            <person name="Rusniok C."/>
            <person name="Lomma M."/>
            <person name="Dervins-Ravault D."/>
            <person name="Newton H."/>
            <person name="Sansom F."/>
            <person name="Jarraud S."/>
            <person name="Zidane N."/>
            <person name="Ma L."/>
            <person name="Bouchier C."/>
            <person name="Etienne J."/>
            <person name="Hartland E."/>
            <person name="Buchrieser C."/>
        </authorList>
    </citation>
    <scope>NUCLEOTIDE SEQUENCE [LARGE SCALE GENOMIC DNA]</scope>
    <source>
        <strain evidence="4 5">NSW150</strain>
    </source>
</reference>
<organism evidence="4 5">
    <name type="scientific">Legionella longbeachae serogroup 1 (strain NSW150)</name>
    <dbReference type="NCBI Taxonomy" id="661367"/>
    <lineage>
        <taxon>Bacteria</taxon>
        <taxon>Pseudomonadati</taxon>
        <taxon>Pseudomonadota</taxon>
        <taxon>Gammaproteobacteria</taxon>
        <taxon>Legionellales</taxon>
        <taxon>Legionellaceae</taxon>
        <taxon>Legionella</taxon>
    </lineage>
</organism>
<name>D3HIV8_LEGLN</name>
<dbReference type="eggNOG" id="COG1196">
    <property type="taxonomic scope" value="Bacteria"/>
</dbReference>
<dbReference type="HOGENOM" id="CLU_463658_0_0_6"/>
<keyword evidence="1" id="KW-0175">Coiled coil</keyword>
<dbReference type="Pfam" id="PF18641">
    <property type="entry name" value="LidA_Long_CC"/>
    <property type="match status" value="1"/>
</dbReference>
<feature type="compositionally biased region" description="Polar residues" evidence="2">
    <location>
        <begin position="424"/>
        <end position="444"/>
    </location>
</feature>
<evidence type="ECO:0000259" key="3">
    <source>
        <dbReference type="Pfam" id="PF18641"/>
    </source>
</evidence>
<dbReference type="RefSeq" id="WP_012979214.1">
    <property type="nucleotide sequence ID" value="NC_013861.1"/>
</dbReference>
<feature type="region of interest" description="Disordered" evidence="2">
    <location>
        <begin position="424"/>
        <end position="451"/>
    </location>
</feature>
<dbReference type="Proteomes" id="UP000001060">
    <property type="component" value="Chromosome"/>
</dbReference>
<evidence type="ECO:0000256" key="1">
    <source>
        <dbReference type="SAM" id="Coils"/>
    </source>
</evidence>
<sequence>MTTELLEIASEAPLKQFTQLELETINQKLDEAIQLKQDSGELQLKQDSSEIRLSLSESDMDPNPSSIDLSKYGLKNPEDIKIFLLTPAGETVIHEIGTEISLERAREEELQFEIQQQIIEQERIRAFLFHWLLEEEAHAQKIQEEIIMEQQEKVLKEEHQTSSSQPSKPKSDYNNTLRGYDTSIDKLSKDQRMLSARIEKLEKEQQLITEKYDDYEKSLDEFYESSDMYTADNEEQINEEIAKLNQEKTEIDESINATEDQQEKSKLEHKSKKCDHKIRNLEDIQSVLKGEKRFADANGRFEDENGKPITFKNAVFVLSRNHKIEKDNDKCYLLQEGQTLSGMNEEEKSKCHQMYTHAKKDLQVVKHALHDAKKEELQLNALQLARDKAEHRMLQNQINLMHAARAKLMQQALTPNPHLNVPQSSMTPQKVASISNHPNAVSKPSPTPPRPMDEVFGNFVKNSPKPMTWGMLFKFVEEIPNPKAKNEAIKVLVDQYQKDKDKELTEDPKNSKKKENLADILKHPEKFKAWLKNTLSAAPVPDATMQDLLKNMATNSQNPYDPDVTSLKSPLELQQEPQQEPRNAPIKQ</sequence>
<proteinExistence type="predicted"/>